<evidence type="ECO:0000313" key="1">
    <source>
        <dbReference type="EMBL" id="MCZ4280909.1"/>
    </source>
</evidence>
<keyword evidence="2" id="KW-1185">Reference proteome</keyword>
<dbReference type="InterPro" id="IPR024078">
    <property type="entry name" value="LmbE-like_dom_sf"/>
</dbReference>
<dbReference type="SUPFAM" id="SSF102588">
    <property type="entry name" value="LmbE-like"/>
    <property type="match status" value="1"/>
</dbReference>
<name>A0ABT4LIH9_9PROT</name>
<sequence>MLHVFLFSHQDDEFGVFKVIEDLKDNLENAHFIYLTSGTFDGNLSASRNKESLNVLSKFGITSEQVHFIGGQQQIADGQLYKNISAAENTLHHLFKKIGVPNTLYIHAWEGGHQDHDAAHLLGLALATRYNCLKNTFQFSLYNGYALPWIFYRVLTPISHNGEIIKIRISWKERWRYLKHCCSYPSQLKTWIGLFPFTLCHYLFDGHQKLQPCSLEPIIKAPHEGTLLYEARKVTSYGEFSEKTTGFIQKLVKESKEQ</sequence>
<organism evidence="1 2">
    <name type="scientific">Kiloniella laminariae</name>
    <dbReference type="NCBI Taxonomy" id="454162"/>
    <lineage>
        <taxon>Bacteria</taxon>
        <taxon>Pseudomonadati</taxon>
        <taxon>Pseudomonadota</taxon>
        <taxon>Alphaproteobacteria</taxon>
        <taxon>Rhodospirillales</taxon>
        <taxon>Kiloniellaceae</taxon>
        <taxon>Kiloniella</taxon>
    </lineage>
</organism>
<dbReference type="Gene3D" id="3.40.50.10320">
    <property type="entry name" value="LmbE-like"/>
    <property type="match status" value="1"/>
</dbReference>
<dbReference type="Proteomes" id="UP001069802">
    <property type="component" value="Unassembled WGS sequence"/>
</dbReference>
<dbReference type="Pfam" id="PF02585">
    <property type="entry name" value="PIG-L"/>
    <property type="match status" value="1"/>
</dbReference>
<protein>
    <submittedName>
        <fullName evidence="1">PIG-L family deacetylase</fullName>
    </submittedName>
</protein>
<dbReference type="EMBL" id="JAPWGY010000002">
    <property type="protein sequence ID" value="MCZ4280909.1"/>
    <property type="molecule type" value="Genomic_DNA"/>
</dbReference>
<comment type="caution">
    <text evidence="1">The sequence shown here is derived from an EMBL/GenBank/DDBJ whole genome shotgun (WGS) entry which is preliminary data.</text>
</comment>
<evidence type="ECO:0000313" key="2">
    <source>
        <dbReference type="Proteomes" id="UP001069802"/>
    </source>
</evidence>
<accession>A0ABT4LIH9</accession>
<dbReference type="InterPro" id="IPR003737">
    <property type="entry name" value="GlcNAc_PI_deacetylase-related"/>
</dbReference>
<reference evidence="1" key="1">
    <citation type="submission" date="2022-12" db="EMBL/GenBank/DDBJ databases">
        <title>Bacterial isolates from different developmental stages of Nematostella vectensis.</title>
        <authorList>
            <person name="Fraune S."/>
        </authorList>
    </citation>
    <scope>NUCLEOTIDE SEQUENCE</scope>
    <source>
        <strain evidence="1">G21630-S1</strain>
    </source>
</reference>
<dbReference type="RefSeq" id="WP_269423076.1">
    <property type="nucleotide sequence ID" value="NZ_JAPWGY010000002.1"/>
</dbReference>
<gene>
    <name evidence="1" type="ORF">O4H49_08990</name>
</gene>
<proteinExistence type="predicted"/>